<reference evidence="7" key="1">
    <citation type="submission" date="2020-07" db="EMBL/GenBank/DDBJ databases">
        <title>Huge and variable diversity of episymbiotic CPR bacteria and DPANN archaea in groundwater ecosystems.</title>
        <authorList>
            <person name="He C.Y."/>
            <person name="Keren R."/>
            <person name="Whittaker M."/>
            <person name="Farag I.F."/>
            <person name="Doudna J."/>
            <person name="Cate J.H.D."/>
            <person name="Banfield J.F."/>
        </authorList>
    </citation>
    <scope>NUCLEOTIDE SEQUENCE</scope>
    <source>
        <strain evidence="7">NC_groundwater_717_Ag_S-0.2um_59_8</strain>
    </source>
</reference>
<dbReference type="Proteomes" id="UP000741360">
    <property type="component" value="Unassembled WGS sequence"/>
</dbReference>
<sequence length="289" mass="30798">MKKLTRIILESAASVAHKVEASAIFVHADLVPDPETLKKVVGESRIILVCRGDNTLEKGECAALGLGTILVPPILLSRIGQIKMGVMIAISQGLVKVGDTIVCIAGIPRTGVADTLMVLEIGEEFEILNSVESVAMAKAVSPEVFETVLHLALELSCEGREGKPVGSILVIGDHEKVLQYSRQLVINPFQGYSDEERSIFNPQMQKTVKEFSTIDGAFIVRADGVVLCAGRHLNAAYEGEDLPHGLGSRHMAAAAITDVTDAAAIAISESTGTVTVFKGGKIFTEIERP</sequence>
<dbReference type="SUPFAM" id="SSF143597">
    <property type="entry name" value="YojJ-like"/>
    <property type="match status" value="1"/>
</dbReference>
<comment type="caution">
    <text evidence="7">The sequence shown here is derived from an EMBL/GenBank/DDBJ whole genome shotgun (WGS) entry which is preliminary data.</text>
</comment>
<keyword evidence="5" id="KW-0067">ATP-binding</keyword>
<dbReference type="Pfam" id="PF21755">
    <property type="entry name" value="DacZ_P"/>
    <property type="match status" value="1"/>
</dbReference>
<organism evidence="7 8">
    <name type="scientific">Tectimicrobiota bacterium</name>
    <dbReference type="NCBI Taxonomy" id="2528274"/>
    <lineage>
        <taxon>Bacteria</taxon>
        <taxon>Pseudomonadati</taxon>
        <taxon>Nitrospinota/Tectimicrobiota group</taxon>
        <taxon>Candidatus Tectimicrobiota</taxon>
    </lineage>
</organism>
<evidence type="ECO:0000313" key="7">
    <source>
        <dbReference type="EMBL" id="MBI3013698.1"/>
    </source>
</evidence>
<comment type="catalytic activity">
    <reaction evidence="1">
        <text>2 ATP = 3',3'-c-di-AMP + 2 diphosphate</text>
        <dbReference type="Rhea" id="RHEA:35655"/>
        <dbReference type="ChEBI" id="CHEBI:30616"/>
        <dbReference type="ChEBI" id="CHEBI:33019"/>
        <dbReference type="ChEBI" id="CHEBI:71500"/>
        <dbReference type="EC" id="2.7.7.85"/>
    </reaction>
</comment>
<dbReference type="Gene3D" id="3.40.1700.10">
    <property type="entry name" value="DNA integrity scanning protein, DisA, N-terminal domain"/>
    <property type="match status" value="1"/>
</dbReference>
<evidence type="ECO:0000256" key="5">
    <source>
        <dbReference type="ARBA" id="ARBA00022840"/>
    </source>
</evidence>
<proteinExistence type="inferred from homology"/>
<dbReference type="InterPro" id="IPR048544">
    <property type="entry name" value="DacZ_P"/>
</dbReference>
<dbReference type="InterPro" id="IPR014499">
    <property type="entry name" value="DAC_DacZ"/>
</dbReference>
<dbReference type="AlphaFoldDB" id="A0A932GML7"/>
<dbReference type="Gene3D" id="3.40.1380.20">
    <property type="entry name" value="Pyruvate kinase, C-terminal domain"/>
    <property type="match status" value="1"/>
</dbReference>
<keyword evidence="2" id="KW-0808">Transferase</keyword>
<dbReference type="PROSITE" id="PS51794">
    <property type="entry name" value="DAC"/>
    <property type="match status" value="1"/>
</dbReference>
<dbReference type="GO" id="GO:0004016">
    <property type="term" value="F:adenylate cyclase activity"/>
    <property type="evidence" value="ECO:0007669"/>
    <property type="project" value="TreeGrafter"/>
</dbReference>
<protein>
    <submittedName>
        <fullName evidence="7">DNA integrity scanning protein DisA nucleotide-binding domain protein</fullName>
    </submittedName>
</protein>
<dbReference type="Pfam" id="PF02457">
    <property type="entry name" value="DAC"/>
    <property type="match status" value="1"/>
</dbReference>
<name>A0A932GML7_UNCTE</name>
<dbReference type="InterPro" id="IPR050338">
    <property type="entry name" value="DisA"/>
</dbReference>
<accession>A0A932GML7</accession>
<feature type="domain" description="DAC" evidence="6">
    <location>
        <begin position="130"/>
        <end position="288"/>
    </location>
</feature>
<dbReference type="GO" id="GO:0106408">
    <property type="term" value="F:diadenylate cyclase activity"/>
    <property type="evidence" value="ECO:0007669"/>
    <property type="project" value="UniProtKB-EC"/>
</dbReference>
<evidence type="ECO:0000256" key="3">
    <source>
        <dbReference type="ARBA" id="ARBA00022695"/>
    </source>
</evidence>
<dbReference type="InterPro" id="IPR036918">
    <property type="entry name" value="Pyrv_Knase_C_sf"/>
</dbReference>
<evidence type="ECO:0000256" key="2">
    <source>
        <dbReference type="ARBA" id="ARBA00022679"/>
    </source>
</evidence>
<evidence type="ECO:0000259" key="6">
    <source>
        <dbReference type="PROSITE" id="PS51794"/>
    </source>
</evidence>
<dbReference type="EMBL" id="JACPSX010000022">
    <property type="protein sequence ID" value="MBI3013698.1"/>
    <property type="molecule type" value="Genomic_DNA"/>
</dbReference>
<dbReference type="InterPro" id="IPR036888">
    <property type="entry name" value="DNA_integrity_DisA_N_sf"/>
</dbReference>
<evidence type="ECO:0000313" key="8">
    <source>
        <dbReference type="Proteomes" id="UP000741360"/>
    </source>
</evidence>
<evidence type="ECO:0000256" key="1">
    <source>
        <dbReference type="ARBA" id="ARBA00000877"/>
    </source>
</evidence>
<dbReference type="HAMAP" id="MF_00840">
    <property type="entry name" value="DacZ"/>
    <property type="match status" value="1"/>
</dbReference>
<dbReference type="GO" id="GO:0005524">
    <property type="term" value="F:ATP binding"/>
    <property type="evidence" value="ECO:0007669"/>
    <property type="project" value="UniProtKB-KW"/>
</dbReference>
<keyword evidence="4" id="KW-0547">Nucleotide-binding</keyword>
<evidence type="ECO:0000256" key="4">
    <source>
        <dbReference type="ARBA" id="ARBA00022741"/>
    </source>
</evidence>
<dbReference type="PANTHER" id="PTHR34185:SF1">
    <property type="entry name" value="DIADENYLATE CYCLASE"/>
    <property type="match status" value="1"/>
</dbReference>
<keyword evidence="3" id="KW-0548">Nucleotidyltransferase</keyword>
<gene>
    <name evidence="7" type="ORF">HYY65_01235</name>
</gene>
<dbReference type="InterPro" id="IPR003390">
    <property type="entry name" value="DNA_integrity_scan_DisA_N"/>
</dbReference>
<dbReference type="PANTHER" id="PTHR34185">
    <property type="entry name" value="DIADENYLATE CYCLASE"/>
    <property type="match status" value="1"/>
</dbReference>